<dbReference type="Proteomes" id="UP001232063">
    <property type="component" value="Unassembled WGS sequence"/>
</dbReference>
<proteinExistence type="predicted"/>
<sequence>MKAKAISRIERLDILPANAYKIIQVCKPTSDYQVKLPLYQSSLHSRISFTR</sequence>
<reference evidence="1" key="1">
    <citation type="submission" date="2023-05" db="EMBL/GenBank/DDBJ databases">
        <authorList>
            <person name="Zhang X."/>
        </authorList>
    </citation>
    <scope>NUCLEOTIDE SEQUENCE</scope>
    <source>
        <strain evidence="1">BD1B2-1</strain>
    </source>
</reference>
<protein>
    <submittedName>
        <fullName evidence="1">Uncharacterized protein</fullName>
    </submittedName>
</protein>
<evidence type="ECO:0000313" key="1">
    <source>
        <dbReference type="EMBL" id="MDJ1503495.1"/>
    </source>
</evidence>
<dbReference type="AlphaFoldDB" id="A0AAE3R5B4"/>
<organism evidence="1 2">
    <name type="scientific">Xanthocytophaga agilis</name>
    <dbReference type="NCBI Taxonomy" id="3048010"/>
    <lineage>
        <taxon>Bacteria</taxon>
        <taxon>Pseudomonadati</taxon>
        <taxon>Bacteroidota</taxon>
        <taxon>Cytophagia</taxon>
        <taxon>Cytophagales</taxon>
        <taxon>Rhodocytophagaceae</taxon>
        <taxon>Xanthocytophaga</taxon>
    </lineage>
</organism>
<gene>
    <name evidence="1" type="ORF">QNI22_22700</name>
</gene>
<name>A0AAE3R5B4_9BACT</name>
<evidence type="ECO:0000313" key="2">
    <source>
        <dbReference type="Proteomes" id="UP001232063"/>
    </source>
</evidence>
<keyword evidence="2" id="KW-1185">Reference proteome</keyword>
<dbReference type="EMBL" id="JASJOU010000008">
    <property type="protein sequence ID" value="MDJ1503495.1"/>
    <property type="molecule type" value="Genomic_DNA"/>
</dbReference>
<accession>A0AAE3R5B4</accession>
<comment type="caution">
    <text evidence="1">The sequence shown here is derived from an EMBL/GenBank/DDBJ whole genome shotgun (WGS) entry which is preliminary data.</text>
</comment>